<sequence>MFLQETCQRRFTVPGPQRVKELITTEGVRLLRLRRVRNDTWRRRRETWGEHTHERSDWPVRRHFSQRNTFALHPFARVDTRGDIPSGEQRMHLMPFSPLSTEVCAGAGLGKLQTTPYTKHFIAIITCFSRQRGISAALCTAAFFRRISGRQQAAKLSVAAAPLNLPPPTVDCKTVLSLPTTTAVPTVKQLEQPTALLLSRYRLLRIENSQELCQRPCAAPAPQRLKQQNTTEGVRLLRLRHVRNATGGSERETRGELTHERSDRAARRHFSER</sequence>
<comment type="caution">
    <text evidence="1">The sequence shown here is derived from an EMBL/GenBank/DDBJ whole genome shotgun (WGS) entry which is preliminary data.</text>
</comment>
<dbReference type="Proteomes" id="UP001162501">
    <property type="component" value="Unassembled WGS sequence"/>
</dbReference>
<reference evidence="1" key="1">
    <citation type="submission" date="2025-03" db="EMBL/GenBank/DDBJ databases">
        <authorList>
            <consortium name="ELIXIR-Norway"/>
            <consortium name="Elixir Norway"/>
        </authorList>
    </citation>
    <scope>NUCLEOTIDE SEQUENCE</scope>
</reference>
<accession>A0ACB1KGK8</accession>
<evidence type="ECO:0000313" key="2">
    <source>
        <dbReference type="Proteomes" id="UP001162501"/>
    </source>
</evidence>
<gene>
    <name evidence="1" type="ORF">MRATA1EN22A_LOCUS29496</name>
</gene>
<name>A0ACB1KGK8_RANTA</name>
<protein>
    <submittedName>
        <fullName evidence="1">Uncharacterized protein</fullName>
    </submittedName>
</protein>
<organism evidence="1 2">
    <name type="scientific">Rangifer tarandus platyrhynchus</name>
    <name type="common">Svalbard reindeer</name>
    <dbReference type="NCBI Taxonomy" id="3082113"/>
    <lineage>
        <taxon>Eukaryota</taxon>
        <taxon>Metazoa</taxon>
        <taxon>Chordata</taxon>
        <taxon>Craniata</taxon>
        <taxon>Vertebrata</taxon>
        <taxon>Euteleostomi</taxon>
        <taxon>Mammalia</taxon>
        <taxon>Eutheria</taxon>
        <taxon>Laurasiatheria</taxon>
        <taxon>Artiodactyla</taxon>
        <taxon>Ruminantia</taxon>
        <taxon>Pecora</taxon>
        <taxon>Cervidae</taxon>
        <taxon>Odocoileinae</taxon>
        <taxon>Rangifer</taxon>
    </lineage>
</organism>
<evidence type="ECO:0000313" key="1">
    <source>
        <dbReference type="EMBL" id="CAM9179766.1"/>
    </source>
</evidence>
<dbReference type="EMBL" id="CATOBB020000663">
    <property type="protein sequence ID" value="CAM9179766.1"/>
    <property type="molecule type" value="Genomic_DNA"/>
</dbReference>
<proteinExistence type="predicted"/>